<keyword evidence="2" id="KW-0521">NADP</keyword>
<comment type="similarity">
    <text evidence="1">Belongs to the aldehyde dehydrogenase family.</text>
</comment>
<accession>A0ABN4EJ91</accession>
<evidence type="ECO:0000313" key="5">
    <source>
        <dbReference type="EMBL" id="AIU33579.1"/>
    </source>
</evidence>
<keyword evidence="3" id="KW-0560">Oxidoreductase</keyword>
<evidence type="ECO:0000256" key="2">
    <source>
        <dbReference type="ARBA" id="ARBA00022857"/>
    </source>
</evidence>
<name>A0ABN4EJ91_9CORY</name>
<feature type="domain" description="Aldehyde dehydrogenase" evidence="4">
    <location>
        <begin position="26"/>
        <end position="477"/>
    </location>
</feature>
<gene>
    <name evidence="5" type="ORF">CulFRC11_2031</name>
</gene>
<reference evidence="5 6" key="1">
    <citation type="journal article" date="2015" name="Genome Announc.">
        <title>Genome Sequence of Corynebacterium ulcerans Strain FRC11.</title>
        <authorList>
            <person name="Benevides Lde J."/>
            <person name="Viana M.V."/>
            <person name="Mariano D.C."/>
            <person name="Rocha Fde S."/>
            <person name="Bagano P.C."/>
            <person name="Folador E.L."/>
            <person name="Pereira F.L."/>
            <person name="Dorella F.A."/>
            <person name="Leal C.A."/>
            <person name="Carvalho A.F."/>
            <person name="Soares Sde C."/>
            <person name="Carneiro A."/>
            <person name="Ramos R."/>
            <person name="Badell-Ocando E."/>
            <person name="Guiso N."/>
            <person name="Silva A."/>
            <person name="Figueiredo H."/>
            <person name="Azevedo V."/>
            <person name="Guimaraes L.C."/>
        </authorList>
    </citation>
    <scope>NUCLEOTIDE SEQUENCE [LARGE SCALE GENOMIC DNA]</scope>
    <source>
        <strain evidence="6">FRC0011</strain>
    </source>
</reference>
<dbReference type="PANTHER" id="PTHR43217">
    <property type="entry name" value="SUCCINATE SEMIALDEHYDE DEHYDROGENASE [NAD(P)+] SAD"/>
    <property type="match status" value="1"/>
</dbReference>
<proteinExistence type="inferred from homology"/>
<dbReference type="SUPFAM" id="SSF53720">
    <property type="entry name" value="ALDH-like"/>
    <property type="match status" value="1"/>
</dbReference>
<keyword evidence="6" id="KW-1185">Reference proteome</keyword>
<dbReference type="PANTHER" id="PTHR43217:SF2">
    <property type="entry name" value="SUCCINATE-SEMIALDEHYDE DEHYDROGENASE [NADP(+)]"/>
    <property type="match status" value="1"/>
</dbReference>
<evidence type="ECO:0000256" key="3">
    <source>
        <dbReference type="ARBA" id="ARBA00023002"/>
    </source>
</evidence>
<dbReference type="InterPro" id="IPR016162">
    <property type="entry name" value="Ald_DH_N"/>
</dbReference>
<dbReference type="InterPro" id="IPR016161">
    <property type="entry name" value="Ald_DH/histidinol_DH"/>
</dbReference>
<dbReference type="InterPro" id="IPR044148">
    <property type="entry name" value="ALDH_GabD1-like"/>
</dbReference>
<dbReference type="CDD" id="cd07100">
    <property type="entry name" value="ALDH_SSADH1_GabD1"/>
    <property type="match status" value="1"/>
</dbReference>
<dbReference type="EMBL" id="CP009622">
    <property type="protein sequence ID" value="AIU33579.1"/>
    <property type="molecule type" value="Genomic_DNA"/>
</dbReference>
<dbReference type="Pfam" id="PF00171">
    <property type="entry name" value="Aldedh"/>
    <property type="match status" value="1"/>
</dbReference>
<protein>
    <submittedName>
        <fullName evidence="5">Aldehyde dehydrogenase</fullName>
    </submittedName>
</protein>
<dbReference type="Gene3D" id="3.40.309.10">
    <property type="entry name" value="Aldehyde Dehydrogenase, Chain A, domain 2"/>
    <property type="match status" value="1"/>
</dbReference>
<dbReference type="Gene3D" id="3.40.605.10">
    <property type="entry name" value="Aldehyde Dehydrogenase, Chain A, domain 1"/>
    <property type="match status" value="1"/>
</dbReference>
<organism evidence="5 6">
    <name type="scientific">Corynebacterium ramonii</name>
    <dbReference type="NCBI Taxonomy" id="3026968"/>
    <lineage>
        <taxon>Bacteria</taxon>
        <taxon>Bacillati</taxon>
        <taxon>Actinomycetota</taxon>
        <taxon>Actinomycetes</taxon>
        <taxon>Mycobacteriales</taxon>
        <taxon>Corynebacteriaceae</taxon>
        <taxon>Corynebacterium</taxon>
    </lineage>
</organism>
<evidence type="ECO:0000259" key="4">
    <source>
        <dbReference type="Pfam" id="PF00171"/>
    </source>
</evidence>
<dbReference type="InterPro" id="IPR016163">
    <property type="entry name" value="Ald_DH_C"/>
</dbReference>
<dbReference type="InterPro" id="IPR047110">
    <property type="entry name" value="GABD/Sad-like"/>
</dbReference>
<evidence type="ECO:0000313" key="6">
    <source>
        <dbReference type="Proteomes" id="UP000029910"/>
    </source>
</evidence>
<dbReference type="InterPro" id="IPR015590">
    <property type="entry name" value="Aldehyde_DH_dom"/>
</dbReference>
<evidence type="ECO:0000256" key="1">
    <source>
        <dbReference type="ARBA" id="ARBA00009986"/>
    </source>
</evidence>
<sequence length="486" mass="52900">MCPYAGVVWAQSSRLTRDPRRKYMAYKTTNPYTGEVLKEFPMATPEDIQHGIACADETFKEWSLRPVSERVEVLAKAAEILESKKREYAEILTLEMGKLLAEAEAEVDICINMLRYYVENGEAQLAPRYLPAQGFGAQDVQIVNEPLGVLYAVEPWNFPYYQVIRIGAPQFTAGNTIILKHASNVPQSALKMVELFREAGAPEGLLVNIFAGHDATETIISDPRVRGVALTGSEAAGAAVSAIAAKHVKKSTLELGGADAFIVLNDAQLDKAVDWAVFGRHWNAGQVCCSSKRIIVEEGLYDAFLNQYKAKVAELKAGDPMDPETQLAPLSSQQAAEDLGKLVEKARSEGATVAELGVIIPEHGSFFPPMILTDIPLDSDTAHAEFFGPVSQIYRARDVDHAVAIANSSPFGLGGSVFTEDKDKAHAVARRLDTGMVYINQPTGVKADIPFGGTKRSGFGRELTDLGLHEFVNQKVVVVTDIDGDF</sequence>
<dbReference type="Proteomes" id="UP000029910">
    <property type="component" value="Chromosome"/>
</dbReference>